<proteinExistence type="predicted"/>
<dbReference type="SUPFAM" id="SSF52540">
    <property type="entry name" value="P-loop containing nucleoside triphosphate hydrolases"/>
    <property type="match status" value="1"/>
</dbReference>
<sequence length="92" mass="10178">SVPLHILSTRIAEIDVMYSLSQIALQPGYVLPEITEGKELIIKDGRHPVVEKVSLEPFIPNDALLDCQENHLLVITGPNMSGKSTYIRQVAL</sequence>
<dbReference type="PANTHER" id="PTHR11361">
    <property type="entry name" value="DNA MISMATCH REPAIR PROTEIN MUTS FAMILY MEMBER"/>
    <property type="match status" value="1"/>
</dbReference>
<evidence type="ECO:0008006" key="3">
    <source>
        <dbReference type="Google" id="ProtNLM"/>
    </source>
</evidence>
<protein>
    <recommendedName>
        <fullName evidence="3">DNA mismatch repair protein MutS</fullName>
    </recommendedName>
</protein>
<accession>A0A2G9YBY7</accession>
<dbReference type="GO" id="GO:0030983">
    <property type="term" value="F:mismatched DNA binding"/>
    <property type="evidence" value="ECO:0007669"/>
    <property type="project" value="InterPro"/>
</dbReference>
<dbReference type="InterPro" id="IPR045076">
    <property type="entry name" value="MutS"/>
</dbReference>
<dbReference type="Proteomes" id="UP000230392">
    <property type="component" value="Unassembled WGS sequence"/>
</dbReference>
<dbReference type="GO" id="GO:0005524">
    <property type="term" value="F:ATP binding"/>
    <property type="evidence" value="ECO:0007669"/>
    <property type="project" value="InterPro"/>
</dbReference>
<comment type="caution">
    <text evidence="1">The sequence shown here is derived from an EMBL/GenBank/DDBJ whole genome shotgun (WGS) entry which is preliminary data.</text>
</comment>
<dbReference type="EMBL" id="PCRF01000017">
    <property type="protein sequence ID" value="PIP16740.1"/>
    <property type="molecule type" value="Genomic_DNA"/>
</dbReference>
<dbReference type="GO" id="GO:0140664">
    <property type="term" value="F:ATP-dependent DNA damage sensor activity"/>
    <property type="evidence" value="ECO:0007669"/>
    <property type="project" value="InterPro"/>
</dbReference>
<evidence type="ECO:0000313" key="1">
    <source>
        <dbReference type="EMBL" id="PIP16740.1"/>
    </source>
</evidence>
<dbReference type="AlphaFoldDB" id="A0A2G9YBY7"/>
<name>A0A2G9YBY7_9BACT</name>
<dbReference type="PANTHER" id="PTHR11361:SF34">
    <property type="entry name" value="DNA MISMATCH REPAIR PROTEIN MSH1, MITOCHONDRIAL"/>
    <property type="match status" value="1"/>
</dbReference>
<dbReference type="Gene3D" id="3.40.50.300">
    <property type="entry name" value="P-loop containing nucleotide triphosphate hydrolases"/>
    <property type="match status" value="1"/>
</dbReference>
<gene>
    <name evidence="1" type="ORF">COX46_00355</name>
</gene>
<feature type="non-terminal residue" evidence="1">
    <location>
        <position position="92"/>
    </location>
</feature>
<dbReference type="InterPro" id="IPR027417">
    <property type="entry name" value="P-loop_NTPase"/>
</dbReference>
<reference evidence="1 2" key="1">
    <citation type="submission" date="2017-09" db="EMBL/GenBank/DDBJ databases">
        <title>Depth-based differentiation of microbial function through sediment-hosted aquifers and enrichment of novel symbionts in the deep terrestrial subsurface.</title>
        <authorList>
            <person name="Probst A.J."/>
            <person name="Ladd B."/>
            <person name="Jarett J.K."/>
            <person name="Geller-Mcgrath D.E."/>
            <person name="Sieber C.M."/>
            <person name="Emerson J.B."/>
            <person name="Anantharaman K."/>
            <person name="Thomas B.C."/>
            <person name="Malmstrom R."/>
            <person name="Stieglmeier M."/>
            <person name="Klingl A."/>
            <person name="Woyke T."/>
            <person name="Ryan C.M."/>
            <person name="Banfield J.F."/>
        </authorList>
    </citation>
    <scope>NUCLEOTIDE SEQUENCE [LARGE SCALE GENOMIC DNA]</scope>
    <source>
        <strain evidence="1">CG23_combo_of_CG06-09_8_20_14_all_48_7</strain>
    </source>
</reference>
<feature type="non-terminal residue" evidence="1">
    <location>
        <position position="1"/>
    </location>
</feature>
<dbReference type="GO" id="GO:0006298">
    <property type="term" value="P:mismatch repair"/>
    <property type="evidence" value="ECO:0007669"/>
    <property type="project" value="InterPro"/>
</dbReference>
<evidence type="ECO:0000313" key="2">
    <source>
        <dbReference type="Proteomes" id="UP000230392"/>
    </source>
</evidence>
<dbReference type="GO" id="GO:0005829">
    <property type="term" value="C:cytosol"/>
    <property type="evidence" value="ECO:0007669"/>
    <property type="project" value="TreeGrafter"/>
</dbReference>
<organism evidence="1 2">
    <name type="scientific">bacterium (Candidatus Ratteibacteria) CG23_combo_of_CG06-09_8_20_14_all_48_7</name>
    <dbReference type="NCBI Taxonomy" id="2014292"/>
    <lineage>
        <taxon>Bacteria</taxon>
        <taxon>Candidatus Ratteibacteria</taxon>
    </lineage>
</organism>